<sequence length="336" mass="35667">MTATTTRDRPTWPDLPAGVRAGIEARLGATVTGWTSHDGGYSQGLASTLRTDRGPVFVKAVPTEHELTARLYRQEAERSALLGEGVPAPRLRWLTEIGLAQGPEWVVLAFDAIEGRVPAQPWRDDELRAVLDLAVEVGEHEVEVGVLPDFASELPVDRAGRLADERPAGLASFDPWLAEHLDRLSTIERDAASAVAGDRLVHGDLRGDNAVIVAGGPSRARGHGPGDHGPGCGGPGRGGAVAVDWAYPGRGAGFCDLVGMLPAVQVEGGPPPEEALRRRPLPTGTDEDAVTAYLVALAGYFVHASLQPPPPGIPHVRAFQRAQGEVCVAWLRRRLA</sequence>
<gene>
    <name evidence="2" type="ORF">LEP48_08275</name>
</gene>
<proteinExistence type="predicted"/>
<comment type="caution">
    <text evidence="2">The sequence shown here is derived from an EMBL/GenBank/DDBJ whole genome shotgun (WGS) entry which is preliminary data.</text>
</comment>
<dbReference type="RefSeq" id="WP_225565105.1">
    <property type="nucleotide sequence ID" value="NZ_JAIXCQ010000004.1"/>
</dbReference>
<evidence type="ECO:0000259" key="1">
    <source>
        <dbReference type="Pfam" id="PF01636"/>
    </source>
</evidence>
<evidence type="ECO:0000313" key="2">
    <source>
        <dbReference type="EMBL" id="MCA5893351.1"/>
    </source>
</evidence>
<keyword evidence="3" id="KW-1185">Reference proteome</keyword>
<reference evidence="2 3" key="1">
    <citation type="submission" date="2021-09" db="EMBL/GenBank/DDBJ databases">
        <title>Isoptericola luteus sp. nov., a novel bacterium isolated from Harbin, the capital city of Heilongjiang province.</title>
        <authorList>
            <person name="Li J."/>
        </authorList>
    </citation>
    <scope>NUCLEOTIDE SEQUENCE [LARGE SCALE GENOMIC DNA]</scope>
    <source>
        <strain evidence="2 3">NEAU-Y5</strain>
    </source>
</reference>
<dbReference type="EMBL" id="JAIXCQ010000004">
    <property type="protein sequence ID" value="MCA5893351.1"/>
    <property type="molecule type" value="Genomic_DNA"/>
</dbReference>
<dbReference type="InterPro" id="IPR011009">
    <property type="entry name" value="Kinase-like_dom_sf"/>
</dbReference>
<dbReference type="InterPro" id="IPR002575">
    <property type="entry name" value="Aminoglycoside_PTrfase"/>
</dbReference>
<dbReference type="Proteomes" id="UP001319870">
    <property type="component" value="Unassembled WGS sequence"/>
</dbReference>
<dbReference type="Pfam" id="PF01636">
    <property type="entry name" value="APH"/>
    <property type="match status" value="1"/>
</dbReference>
<organism evidence="2 3">
    <name type="scientific">Isoptericola luteus</name>
    <dbReference type="NCBI Taxonomy" id="2879484"/>
    <lineage>
        <taxon>Bacteria</taxon>
        <taxon>Bacillati</taxon>
        <taxon>Actinomycetota</taxon>
        <taxon>Actinomycetes</taxon>
        <taxon>Micrococcales</taxon>
        <taxon>Promicromonosporaceae</taxon>
        <taxon>Isoptericola</taxon>
    </lineage>
</organism>
<name>A0ABS7ZE86_9MICO</name>
<feature type="domain" description="Aminoglycoside phosphotransferase" evidence="1">
    <location>
        <begin position="49"/>
        <end position="213"/>
    </location>
</feature>
<dbReference type="SUPFAM" id="SSF56112">
    <property type="entry name" value="Protein kinase-like (PK-like)"/>
    <property type="match status" value="1"/>
</dbReference>
<protein>
    <submittedName>
        <fullName evidence="2">Aminoglycoside phosphotransferase family protein</fullName>
    </submittedName>
</protein>
<evidence type="ECO:0000313" key="3">
    <source>
        <dbReference type="Proteomes" id="UP001319870"/>
    </source>
</evidence>
<accession>A0ABS7ZE86</accession>